<organism evidence="4 5">
    <name type="scientific">Streptomyces coelicolor (strain ATCC BAA-471 / A3(2) / M145)</name>
    <dbReference type="NCBI Taxonomy" id="100226"/>
    <lineage>
        <taxon>Bacteria</taxon>
        <taxon>Bacillati</taxon>
        <taxon>Actinomycetota</taxon>
        <taxon>Actinomycetes</taxon>
        <taxon>Kitasatosporales</taxon>
        <taxon>Streptomycetaceae</taxon>
        <taxon>Streptomyces</taxon>
        <taxon>Streptomyces albidoflavus group</taxon>
    </lineage>
</organism>
<keyword evidence="2" id="KW-0472">Membrane</keyword>
<name>Q9Z536_STRCO</name>
<feature type="transmembrane region" description="Helical" evidence="2">
    <location>
        <begin position="32"/>
        <end position="52"/>
    </location>
</feature>
<feature type="compositionally biased region" description="Pro residues" evidence="1">
    <location>
        <begin position="143"/>
        <end position="164"/>
    </location>
</feature>
<dbReference type="OrthoDB" id="4571933at2"/>
<feature type="region of interest" description="Disordered" evidence="1">
    <location>
        <begin position="138"/>
        <end position="170"/>
    </location>
</feature>
<feature type="domain" description="Protein-glutamine gamma-glutamyltransferase-like C-terminal" evidence="3">
    <location>
        <begin position="251"/>
        <end position="320"/>
    </location>
</feature>
<reference evidence="4 5" key="2">
    <citation type="journal article" date="2002" name="Nature">
        <title>Complete genome sequence of the model actinomycete Streptomyces coelicolor A3(2).</title>
        <authorList>
            <person name="Bentley S.D."/>
            <person name="Chater K.F."/>
            <person name="Cerdeno-Tarraga A.M."/>
            <person name="Challis G.L."/>
            <person name="Thomson N.R."/>
            <person name="James K.D."/>
            <person name="Harris D.E."/>
            <person name="Quail M.A."/>
            <person name="Kieser H."/>
            <person name="Harper D."/>
            <person name="Bateman A."/>
            <person name="Brown S."/>
            <person name="Chandra G."/>
            <person name="Chen C.W."/>
            <person name="Collins M."/>
            <person name="Cronin A."/>
            <person name="Fraser A."/>
            <person name="Goble A."/>
            <person name="Hidalgo J."/>
            <person name="Hornsby T."/>
            <person name="Howarth S."/>
            <person name="Huang C.H."/>
            <person name="Kieser T."/>
            <person name="Larke L."/>
            <person name="Murphy L."/>
            <person name="Oliver K."/>
            <person name="O'Neil S."/>
            <person name="Rabbinowitsch E."/>
            <person name="Rajandream M.A."/>
            <person name="Rutherford K."/>
            <person name="Rutter S."/>
            <person name="Seeger K."/>
            <person name="Saunders D."/>
            <person name="Sharp S."/>
            <person name="Squares R."/>
            <person name="Squares S."/>
            <person name="Taylor K."/>
            <person name="Warren T."/>
            <person name="Wietzorrek A."/>
            <person name="Woodward J."/>
            <person name="Barrell B.G."/>
            <person name="Parkhill J."/>
            <person name="Hopwood D.A."/>
        </authorList>
    </citation>
    <scope>NUCLEOTIDE SEQUENCE [LARGE SCALE GENOMIC DNA]</scope>
    <source>
        <strain evidence="5">ATCC BAA-471 / A3(2) / M145</strain>
    </source>
</reference>
<feature type="transmembrane region" description="Helical" evidence="2">
    <location>
        <begin position="175"/>
        <end position="197"/>
    </location>
</feature>
<dbReference type="eggNOG" id="ENOG5033KDT">
    <property type="taxonomic scope" value="Bacteria"/>
</dbReference>
<evidence type="ECO:0000256" key="2">
    <source>
        <dbReference type="SAM" id="Phobius"/>
    </source>
</evidence>
<dbReference type="EMBL" id="AL939126">
    <property type="protein sequence ID" value="CAA22803.1"/>
    <property type="molecule type" value="Genomic_DNA"/>
</dbReference>
<evidence type="ECO:0000259" key="3">
    <source>
        <dbReference type="Pfam" id="PF13559"/>
    </source>
</evidence>
<keyword evidence="2" id="KW-1133">Transmembrane helix</keyword>
<dbReference type="EMBL" id="AL645882">
    <property type="protein sequence ID" value="CAA22803.1"/>
    <property type="molecule type" value="Genomic_DNA"/>
</dbReference>
<keyword evidence="2 4" id="KW-0812">Transmembrane</keyword>
<dbReference type="AlphaFoldDB" id="Q9Z536"/>
<reference evidence="4 5" key="1">
    <citation type="journal article" date="1996" name="Mol. Microbiol.">
        <title>A set of ordered cosmids and a detailed genetic and physical map for the 8 Mb Streptomyces coelicolor A3(2) chromosome.</title>
        <authorList>
            <person name="Redenbach M."/>
            <person name="Kieser H.M."/>
            <person name="Denapaite D."/>
            <person name="Eichner A."/>
            <person name="Cullum J."/>
            <person name="Kinashi H."/>
            <person name="Hopwood D.A."/>
        </authorList>
    </citation>
    <scope>NUCLEOTIDE SEQUENCE [LARGE SCALE GENOMIC DNA]</scope>
    <source>
        <strain evidence="5">ATCC BAA-471 / A3(2) / M145</strain>
    </source>
</reference>
<dbReference type="Pfam" id="PF13559">
    <property type="entry name" value="DUF4129"/>
    <property type="match status" value="1"/>
</dbReference>
<dbReference type="KEGG" id="sco:SCO6136"/>
<dbReference type="PATRIC" id="fig|100226.15.peg.6240"/>
<evidence type="ECO:0000256" key="1">
    <source>
        <dbReference type="SAM" id="MobiDB-lite"/>
    </source>
</evidence>
<keyword evidence="5" id="KW-1185">Reference proteome</keyword>
<evidence type="ECO:0000313" key="4">
    <source>
        <dbReference type="EMBL" id="CAA22803.1"/>
    </source>
</evidence>
<dbReference type="STRING" id="100226.gene:17763795"/>
<feature type="transmembrane region" description="Helical" evidence="2">
    <location>
        <begin position="113"/>
        <end position="132"/>
    </location>
</feature>
<dbReference type="InParanoid" id="Q9Z536"/>
<dbReference type="PIR" id="T35919">
    <property type="entry name" value="T35919"/>
</dbReference>
<dbReference type="PaxDb" id="100226-SCO6136"/>
<proteinExistence type="predicted"/>
<feature type="transmembrane region" description="Helical" evidence="2">
    <location>
        <begin position="72"/>
        <end position="92"/>
    </location>
</feature>
<sequence>MCQDCREQAFGGGDGFGGGHGMGRGGRTGHGVAPGVLVAAAVVGTLAVAALALRPAQGLLHSGRGPLGHWGFVAIGASVAWTFGTWTVVQRLRPRFGADRLSLPPGEERLREAAAPLLLAATGVIGVLALVLHRFSTGGNTTGPPPPLAREPAPTPTFLTPPPQQRHGSTDHSSLPLYLVLALLAAVAVVVVVVAVVRRLRRFGMRVPQRPGPPGTVAQDDDARLLLSAVDSGRRALAGTDDDARAAVIACYAAMEDALAASGVPRHASDSPADLLTRAAGTGFAPGPAAPRLTALFREARYSSHPMDGSHRKAAADALEEIASLLRDRDADAVREAGR</sequence>
<dbReference type="HOGENOM" id="CLU_852383_0_0_11"/>
<gene>
    <name evidence="4" type="ordered locus">SCO6136</name>
    <name evidence="4" type="ORF">SC9B2.23c</name>
</gene>
<accession>Q9Z536</accession>
<dbReference type="Proteomes" id="UP000001973">
    <property type="component" value="Chromosome"/>
</dbReference>
<protein>
    <submittedName>
        <fullName evidence="4">Transmembrane protein</fullName>
    </submittedName>
</protein>
<evidence type="ECO:0000313" key="5">
    <source>
        <dbReference type="Proteomes" id="UP000001973"/>
    </source>
</evidence>
<dbReference type="InterPro" id="IPR025403">
    <property type="entry name" value="TgpA-like_C"/>
</dbReference>